<evidence type="ECO:0000313" key="4">
    <source>
        <dbReference type="Proteomes" id="UP000660975"/>
    </source>
</evidence>
<dbReference type="Proteomes" id="UP000480804">
    <property type="component" value="Unassembled WGS sequence"/>
</dbReference>
<dbReference type="GeneID" id="95071824"/>
<dbReference type="AlphaFoldDB" id="A0A8H9HCY1"/>
<dbReference type="EMBL" id="BMSC01000002">
    <property type="protein sequence ID" value="GGU57273.1"/>
    <property type="molecule type" value="Genomic_DNA"/>
</dbReference>
<comment type="caution">
    <text evidence="2">The sequence shown here is derived from an EMBL/GenBank/DDBJ whole genome shotgun (WGS) entry which is preliminary data.</text>
</comment>
<keyword evidence="3" id="KW-1185">Reference proteome</keyword>
<evidence type="ECO:0000313" key="3">
    <source>
        <dbReference type="Proteomes" id="UP000480804"/>
    </source>
</evidence>
<evidence type="ECO:0000313" key="2">
    <source>
        <dbReference type="EMBL" id="GGU57273.1"/>
    </source>
</evidence>
<accession>A0A8H9HCY1</accession>
<evidence type="ECO:0000313" key="1">
    <source>
        <dbReference type="EMBL" id="GFH80283.1"/>
    </source>
</evidence>
<dbReference type="EMBL" id="BLLO01000025">
    <property type="protein sequence ID" value="GFH80283.1"/>
    <property type="molecule type" value="Genomic_DNA"/>
</dbReference>
<reference evidence="2" key="1">
    <citation type="journal article" date="2014" name="Int. J. Syst. Evol. Microbiol.">
        <title>Complete genome sequence of Corynebacterium casei LMG S-19264T (=DSM 44701T), isolated from a smear-ripened cheese.</title>
        <authorList>
            <consortium name="US DOE Joint Genome Institute (JGI-PGF)"/>
            <person name="Walter F."/>
            <person name="Albersmeier A."/>
            <person name="Kalinowski J."/>
            <person name="Ruckert C."/>
        </authorList>
    </citation>
    <scope>NUCLEOTIDE SEQUENCE</scope>
    <source>
        <strain evidence="2">JCM 4136</strain>
    </source>
</reference>
<sequence>MEHPSMQVAAEEFGVRVASYGQLLEVRDDPSHTRARAGVGPLIDSGRLDREGLHLVMPMVRNGVPQAGEEPSYRCYLWFLERGRGERTLVLVDVSERRLKALARLDRRVLERVVLNLLGELPIGMLPGGGQAK</sequence>
<reference evidence="2" key="3">
    <citation type="submission" date="2020-09" db="EMBL/GenBank/DDBJ databases">
        <authorList>
            <person name="Sun Q."/>
            <person name="Ohkuma M."/>
        </authorList>
    </citation>
    <scope>NUCLEOTIDE SEQUENCE</scope>
    <source>
        <strain evidence="2">JCM 4136</strain>
    </source>
</reference>
<dbReference type="Proteomes" id="UP000660975">
    <property type="component" value="Unassembled WGS sequence"/>
</dbReference>
<protein>
    <submittedName>
        <fullName evidence="2">Uncharacterized protein</fullName>
    </submittedName>
</protein>
<reference evidence="1 3" key="2">
    <citation type="submission" date="2020-02" db="EMBL/GenBank/DDBJ databases">
        <title>Whole genome shotgun sequence of Streptomyces gougerotii NBRC 13043.</title>
        <authorList>
            <person name="Ichikawa N."/>
            <person name="Komaki H."/>
            <person name="Tamura T."/>
        </authorList>
    </citation>
    <scope>NUCLEOTIDE SEQUENCE [LARGE SCALE GENOMIC DNA]</scope>
    <source>
        <strain evidence="1 3">NBRC 13043</strain>
    </source>
</reference>
<name>A0A8H9HCY1_9ACTN</name>
<proteinExistence type="predicted"/>
<gene>
    <name evidence="2" type="ORF">GCM10010227_07790</name>
    <name evidence="1" type="ORF">Sgou_49530</name>
</gene>
<organism evidence="2 4">
    <name type="scientific">Streptomyces gougerotii</name>
    <dbReference type="NCBI Taxonomy" id="53448"/>
    <lineage>
        <taxon>Bacteria</taxon>
        <taxon>Bacillati</taxon>
        <taxon>Actinomycetota</taxon>
        <taxon>Actinomycetes</taxon>
        <taxon>Kitasatosporales</taxon>
        <taxon>Streptomycetaceae</taxon>
        <taxon>Streptomyces</taxon>
        <taxon>Streptomyces diastaticus group</taxon>
    </lineage>
</organism>
<dbReference type="RefSeq" id="WP_229831508.1">
    <property type="nucleotide sequence ID" value="NZ_BLLO01000025.1"/>
</dbReference>